<comment type="caution">
    <text evidence="13">Lacks conserved residue(s) required for the propagation of feature annotation.</text>
</comment>
<feature type="active site" description="For RuvC-like nuclease domain" evidence="13">
    <location>
        <position position="10"/>
    </location>
</feature>
<comment type="caution">
    <text evidence="15">The sequence shown here is derived from an EMBL/GenBank/DDBJ whole genome shotgun (WGS) entry which is preliminary data.</text>
</comment>
<dbReference type="InterPro" id="IPR028629">
    <property type="entry name" value="Cas9"/>
</dbReference>
<name>A0ABW1SGL1_9LACO</name>
<evidence type="ECO:0000256" key="6">
    <source>
        <dbReference type="ARBA" id="ARBA00022801"/>
    </source>
</evidence>
<keyword evidence="4" id="KW-0479">Metal-binding</keyword>
<keyword evidence="16" id="KW-1185">Reference proteome</keyword>
<sequence length="1361" mass="156127">MVEKYGVGLDIGSNSIGWTVVDSNGHLIRVKGKMAIGARLFKEGKAAAERRGFRTTRRRLSRVKWRLRLLREIFDEPISKIDPNFFARRKYSAISPRDAQYDGSAKTLFNDRSDKEFYIKYPTIYHLRQALMTEKRQFDIREIYLAIHHIVKYRGNFLRSGDAASYRTVPLDLNTTFSRITTLLAEIDTELDLQLTTNVAQLTKIKAILLRSDLSRSDRQKQILPLIYTTTAETTDQKKQQKSVATELAKALVGNKAKVNIFTMTAIDPAVKSDWLFEMGSLQDVLPAIESNLEGAAMDLLNAVAELYAAINLAQLIPEGQTFSQSMITKYNQHRHDLQLLKDYVASQSDRSRGREIRATYDHYIDGEKHKQVTQEDFYKRLGKFTKDDVSTNKLAVEIEAEMADETYMPKLRTKQNGSIPYQVQQNELDRIIDNQKCYYPWLAEKNPVKKRQGKFPYKLDELVGFRVPYYVGPLITADEQRETSGAKFAWMVRKADGAITPWNFDEKVDREESATKFIQRMQTTDTYLVGEEVLPQQSLLYQRFSVLNELNNIKIDDQPIKLKQKQRLFEQVFKNKKTVSVKDIQQNLIAAGEYPTAPRITGLSDPKKVNSSLSTYVDYQKIIPVALTDAGKRDDIEKIILWSTIFEDAEIFNAKLKTISWLDETQRKQLSRIRYRGWGQLSKKLLTGFKDGNGRSIIDALWETNDNFMALQSREEVAEQIKAANTHDLNSADMQDMINELYTSPQNKKAIREVMLVLADIKEAQHGQEPSWVFIEAARGGGQQGRRTQSRANQIQAIYQDAAKEIVDSQVKKELQAKMKAKAVFNDRLVLYFMQNGRDIYTGESINIDRLSEYDIDHILPQSLIKDDSLDNRVLTNAVENREKNDIFAMEKFGDKMAWQWREWHKMGLISSRKLRHLTMRSSDIDKYAVGFVNRQLVETRQVIKLITSLIDTEYPETSIVSVKANLTHQFRVTFDFPKLREVNNYHHAFDAYLTAFIGTYLLKRYPKLERFFVYGKFAKAPIELKHFNVIRALAKAEQPIIVPETGEVIWNKATDLAMFEKIYNFKRILVTREVFENRGALFNQTLYGASDNSGKLIPKKDGFETDVYGGYSGKTLAYLSIVKVATKTGFEYQVIGVPTIMVTKIERMVASGLSEKAALKQLIPECKKLDKKKWSFKEDEYEVVLPKVRFEQPVRDNVKGQVHRFLLGTDTYYHNAQELYLPLKTQRKFINKKVDESVRDTNLNDVFEATLNQINSYFSLYDINQFRDKVTAGRETFLSLEADNTTDGAKTILGKSGVLQNIFVGLHANATFGDLAVLGIKTPFGKLQVPGGLKLTDSTEVIYQSPTGLFERKVALKEL</sequence>
<feature type="domain" description="HNH Cas9-type" evidence="14">
    <location>
        <begin position="782"/>
        <end position="938"/>
    </location>
</feature>
<dbReference type="Pfam" id="PF16592">
    <property type="entry name" value="Cas9_REC"/>
    <property type="match status" value="1"/>
</dbReference>
<feature type="active site" description="Proton acceptor for HNH nuclease domain" evidence="13">
    <location>
        <position position="859"/>
    </location>
</feature>
<organism evidence="15 16">
    <name type="scientific">Lactiplantibacillus nangangensis</name>
    <dbReference type="NCBI Taxonomy" id="2559917"/>
    <lineage>
        <taxon>Bacteria</taxon>
        <taxon>Bacillati</taxon>
        <taxon>Bacillota</taxon>
        <taxon>Bacilli</taxon>
        <taxon>Lactobacillales</taxon>
        <taxon>Lactobacillaceae</taxon>
        <taxon>Lactiplantibacillus</taxon>
    </lineage>
</organism>
<comment type="similarity">
    <text evidence="2">Belongs to the CRISPR-associated protein Cas9 family. Subtype II-A subfamily.</text>
</comment>
<evidence type="ECO:0000256" key="11">
    <source>
        <dbReference type="ARBA" id="ARBA00023211"/>
    </source>
</evidence>
<dbReference type="PROSITE" id="PS51749">
    <property type="entry name" value="HNH_CAS9"/>
    <property type="match status" value="1"/>
</dbReference>
<dbReference type="InterPro" id="IPR036397">
    <property type="entry name" value="RNaseH_sf"/>
</dbReference>
<dbReference type="Proteomes" id="UP001596171">
    <property type="component" value="Unassembled WGS sequence"/>
</dbReference>
<dbReference type="InterPro" id="IPR032240">
    <property type="entry name" value="Cas9_REC"/>
</dbReference>
<evidence type="ECO:0000313" key="15">
    <source>
        <dbReference type="EMBL" id="MFC6200800.1"/>
    </source>
</evidence>
<comment type="function">
    <text evidence="13">CRISPR (clustered regularly interspaced short palindromic repeat) is an adaptive immune system that provides protection against mobile genetic elements (viruses, transposable elements and conjugative plasmids). CRISPR clusters contain spacers, sequences complementary to antecedent mobile elements, and target invading nucleic acids. CRISPR clusters are transcribed and processed into CRISPR RNA (crRNA). In type II CRISPR systems correct processing of pre-crRNA requires a trans-encoded small RNA (tracrRNA), endogenous ribonuclease 3 (rnc) and this protein. The tracrRNA serves as a guide for ribonuclease 3-aided processing of pre-crRNA. Subsequently Cas9/crRNA/tracrRNA endonucleolytically cleaves linear or circular dsDNA target complementary to the spacer; Cas9 is inactive in the absence of the 2 guide RNAs (gRNA). Cas9 recognizes the protospacer adjacent motif (PAM) in the CRISPR repeat sequences to help distinguish self versus nonself, as targets within the bacterial CRISPR locus do not have PAMs. PAM recognition is also required for catalytic activity.</text>
</comment>
<keyword evidence="11" id="KW-0464">Manganese</keyword>
<evidence type="ECO:0000256" key="13">
    <source>
        <dbReference type="HAMAP-Rule" id="MF_01480"/>
    </source>
</evidence>
<dbReference type="EMBL" id="JBHSSE010000003">
    <property type="protein sequence ID" value="MFC6200800.1"/>
    <property type="molecule type" value="Genomic_DNA"/>
</dbReference>
<dbReference type="InterPro" id="IPR003615">
    <property type="entry name" value="HNH_nuc"/>
</dbReference>
<dbReference type="EC" id="3.1.-.-" evidence="13"/>
<dbReference type="InterPro" id="IPR032239">
    <property type="entry name" value="Cas9-BH"/>
</dbReference>
<evidence type="ECO:0000256" key="12">
    <source>
        <dbReference type="ARBA" id="ARBA00046380"/>
    </source>
</evidence>
<evidence type="ECO:0000256" key="10">
    <source>
        <dbReference type="ARBA" id="ARBA00023125"/>
    </source>
</evidence>
<evidence type="ECO:0000313" key="16">
    <source>
        <dbReference type="Proteomes" id="UP001596171"/>
    </source>
</evidence>
<comment type="cofactor">
    <cofactor evidence="1">
        <name>Mg(2+)</name>
        <dbReference type="ChEBI" id="CHEBI:18420"/>
    </cofactor>
</comment>
<dbReference type="HAMAP" id="MF_01480">
    <property type="entry name" value="Cas9"/>
    <property type="match status" value="1"/>
</dbReference>
<dbReference type="Pfam" id="PF13395">
    <property type="entry name" value="HNH_4"/>
    <property type="match status" value="1"/>
</dbReference>
<reference evidence="16" key="1">
    <citation type="journal article" date="2019" name="Int. J. Syst. Evol. Microbiol.">
        <title>The Global Catalogue of Microorganisms (GCM) 10K type strain sequencing project: providing services to taxonomists for standard genome sequencing and annotation.</title>
        <authorList>
            <consortium name="The Broad Institute Genomics Platform"/>
            <consortium name="The Broad Institute Genome Sequencing Center for Infectious Disease"/>
            <person name="Wu L."/>
            <person name="Ma J."/>
        </authorList>
    </citation>
    <scope>NUCLEOTIDE SEQUENCE [LARGE SCALE GENOMIC DNA]</scope>
    <source>
        <strain evidence="16">CCM 8930</strain>
    </source>
</reference>
<dbReference type="Pfam" id="PF22702">
    <property type="entry name" value="Cas9_RuvC"/>
    <property type="match status" value="1"/>
</dbReference>
<dbReference type="RefSeq" id="WP_137615094.1">
    <property type="nucleotide sequence ID" value="NZ_BJDI01000001.1"/>
</dbReference>
<comment type="domain">
    <text evidence="13">Has 2 endonuclease domains. The discontinuous RuvC-like domain cleaves the target DNA noncomplementary to crRNA while the HNH nuclease domain cleaves the target DNA complementary to crRNA.</text>
</comment>
<evidence type="ECO:0000259" key="14">
    <source>
        <dbReference type="PROSITE" id="PS51749"/>
    </source>
</evidence>
<comment type="subunit">
    <text evidence="12 13">Monomer. Binds crRNA and tracrRNA.</text>
</comment>
<evidence type="ECO:0000256" key="3">
    <source>
        <dbReference type="ARBA" id="ARBA00022722"/>
    </source>
</evidence>
<keyword evidence="8 13" id="KW-0694">RNA-binding</keyword>
<evidence type="ECO:0000256" key="7">
    <source>
        <dbReference type="ARBA" id="ARBA00022842"/>
    </source>
</evidence>
<evidence type="ECO:0000256" key="5">
    <source>
        <dbReference type="ARBA" id="ARBA00022759"/>
    </source>
</evidence>
<keyword evidence="9 13" id="KW-0051">Antiviral defense</keyword>
<comment type="similarity">
    <text evidence="13">Belongs to the CRISPR-associated Cas9 family.</text>
</comment>
<evidence type="ECO:0000256" key="4">
    <source>
        <dbReference type="ARBA" id="ARBA00022723"/>
    </source>
</evidence>
<gene>
    <name evidence="13 15" type="primary">cas9</name>
    <name evidence="15" type="synonym">csn1</name>
    <name evidence="15" type="ORF">ACFP1L_02670</name>
</gene>
<keyword evidence="10 13" id="KW-0238">DNA-binding</keyword>
<dbReference type="NCBIfam" id="TIGR01865">
    <property type="entry name" value="cas_Csn1"/>
    <property type="match status" value="1"/>
</dbReference>
<accession>A0ABW1SGL1</accession>
<dbReference type="Gene3D" id="3.30.420.10">
    <property type="entry name" value="Ribonuclease H-like superfamily/Ribonuclease H"/>
    <property type="match status" value="1"/>
</dbReference>
<dbReference type="GO" id="GO:0004519">
    <property type="term" value="F:endonuclease activity"/>
    <property type="evidence" value="ECO:0007669"/>
    <property type="project" value="UniProtKB-KW"/>
</dbReference>
<keyword evidence="7" id="KW-0460">Magnesium</keyword>
<proteinExistence type="inferred from homology"/>
<evidence type="ECO:0000256" key="8">
    <source>
        <dbReference type="ARBA" id="ARBA00022884"/>
    </source>
</evidence>
<dbReference type="InterPro" id="IPR055228">
    <property type="entry name" value="Cas9_RuvC"/>
</dbReference>
<keyword evidence="3 13" id="KW-0540">Nuclease</keyword>
<dbReference type="InterPro" id="IPR032237">
    <property type="entry name" value="Cas9_PI"/>
</dbReference>
<protein>
    <recommendedName>
        <fullName evidence="13">CRISPR-associated endonuclease Cas9</fullName>
        <ecNumber evidence="13">3.1.-.-</ecNumber>
    </recommendedName>
</protein>
<evidence type="ECO:0000256" key="9">
    <source>
        <dbReference type="ARBA" id="ARBA00023118"/>
    </source>
</evidence>
<keyword evidence="6 13" id="KW-0378">Hydrolase</keyword>
<keyword evidence="5 13" id="KW-0255">Endonuclease</keyword>
<dbReference type="Pfam" id="PF16593">
    <property type="entry name" value="Cas9-BH"/>
    <property type="match status" value="1"/>
</dbReference>
<evidence type="ECO:0000256" key="2">
    <source>
        <dbReference type="ARBA" id="ARBA00005244"/>
    </source>
</evidence>
<dbReference type="InterPro" id="IPR033114">
    <property type="entry name" value="HNH_CAS9"/>
</dbReference>
<evidence type="ECO:0000256" key="1">
    <source>
        <dbReference type="ARBA" id="ARBA00001946"/>
    </source>
</evidence>
<dbReference type="Pfam" id="PF16595">
    <property type="entry name" value="Cas9_PI"/>
    <property type="match status" value="1"/>
</dbReference>